<dbReference type="EnsemblMetazoa" id="XM_038193582.1">
    <property type="protein sequence ID" value="XP_038049510.1"/>
    <property type="gene ID" value="LOC119723081"/>
</dbReference>
<dbReference type="GO" id="GO:0035869">
    <property type="term" value="C:ciliary transition zone"/>
    <property type="evidence" value="ECO:0007669"/>
    <property type="project" value="TreeGrafter"/>
</dbReference>
<dbReference type="InterPro" id="IPR031139">
    <property type="entry name" value="RPGRIP1_fam"/>
</dbReference>
<dbReference type="OrthoDB" id="2133912at2759"/>
<feature type="coiled-coil region" evidence="6">
    <location>
        <begin position="112"/>
        <end position="139"/>
    </location>
</feature>
<keyword evidence="3 6" id="KW-0175">Coiled coil</keyword>
<dbReference type="CDD" id="cd00030">
    <property type="entry name" value="C2"/>
    <property type="match status" value="1"/>
</dbReference>
<dbReference type="PROSITE" id="PS50004">
    <property type="entry name" value="C2"/>
    <property type="match status" value="1"/>
</dbReference>
<dbReference type="FunFam" id="2.60.40.150:FF:000073">
    <property type="entry name" value="protein fantom isoform X1"/>
    <property type="match status" value="1"/>
</dbReference>
<feature type="domain" description="C2" evidence="8">
    <location>
        <begin position="777"/>
        <end position="901"/>
    </location>
</feature>
<feature type="compositionally biased region" description="Acidic residues" evidence="7">
    <location>
        <begin position="1143"/>
        <end position="1194"/>
    </location>
</feature>
<feature type="region of interest" description="Disordered" evidence="7">
    <location>
        <begin position="141"/>
        <end position="169"/>
    </location>
</feature>
<keyword evidence="10" id="KW-1185">Reference proteome</keyword>
<feature type="region of interest" description="Disordered" evidence="7">
    <location>
        <begin position="928"/>
        <end position="1201"/>
    </location>
</feature>
<organism evidence="9 10">
    <name type="scientific">Patiria miniata</name>
    <name type="common">Bat star</name>
    <name type="synonym">Asterina miniata</name>
    <dbReference type="NCBI Taxonomy" id="46514"/>
    <lineage>
        <taxon>Eukaryota</taxon>
        <taxon>Metazoa</taxon>
        <taxon>Echinodermata</taxon>
        <taxon>Eleutherozoa</taxon>
        <taxon>Asterozoa</taxon>
        <taxon>Asteroidea</taxon>
        <taxon>Valvatacea</taxon>
        <taxon>Valvatida</taxon>
        <taxon>Asterinidae</taxon>
        <taxon>Patiria</taxon>
    </lineage>
</organism>
<dbReference type="GO" id="GO:1905515">
    <property type="term" value="P:non-motile cilium assembly"/>
    <property type="evidence" value="ECO:0007669"/>
    <property type="project" value="TreeGrafter"/>
</dbReference>
<sequence>MDADSVYDETPVRDPGGGARGHELPQDSEQRRAQQRRAVAKISREELEDKYLRLHDENLVLKRHARKQEEKIKKMATKLLRLVSDRKKQDQEEGGAKRPARKGRDVETEEMLEDLQGKVRELHKQNDLLKNKLMVTKQQLATQGTRSTPYPHVQSRINTGLPKPPPPDNVRKGLRVQGHDRTKSATPRAFRTDVLPRYGHSLLEEAREENHRLEEMIQDLQDHIASLEQDREILQEQVRIKELEHDETLLRLKEQMSAGQRHTAKTNIHENVEMIRLQREVKEKSTKLEALKSQFANLEENLRTVKKSHDTVLAEMEQLNKRYQKEQSKVLGLQSELKESSTSHRTIMELQERIGNVENEKIILQEANEKLLNSAFDAERERQYRANEKQLKLQIAQLEATLKGDLNDKNTLLDKLNEEREQYEKLSKENQQLQISYYQVRQQLDELQEKMKFFTRESAVDFQELEEALIIVKKRKEKGSQDLEFLEKVDEEMNKDLKAQVVSLQAEHAETVSELEKTRNMLILQHKINRDYQIEVEGATTRLEDYKQEYETKLEEYAQLLDIRAARIKKLERQLRDVAYGTKQYKVTDIADDDDYEEIDETIKLERGQNLLELHVTRLVYSREGLKALGDENPSTFVTYAFFEFELQSTPILKGDRPQFDFTSQYKVTVDDFFLQHLMKGSTTLEVHQAIGTEYRTIAACQLRFRDLLDKPQGRLHGTEQLLGLERAGVNFGTIEFWVRLRVPMDQALRLFRERVKAMGYIMSNTRTANQAIATLDQTEGREDTRGQQRDNLNELTVKVVRCAGLKPRREGVQPNPYAVYRFFDFNDHDTTIVTSSNSPEFNDANVYPVVMTAELDQYLKNDTLGVYVFDDTDPEDMAYIGVAKIPLISLAHDKAIRGTFELKQSDGKVNGTVDMVLKWHSTYFAPKLTSGKPKPTKPPTTPSKQAPIIAHRPPIKPVSAQAAPAVTPSKQPKPLAASTPSVPRPRSGTQPADAAASEKVVERTRPLPRPRTSSQPLEPTPRKTASESLKNPVIDVTPPPHEDQTNPLSVTQTLEGDRPAPAPASVQESPFDSEEDAVLDDVERELEGLSRGQEQVEDSAEDVNDLVAQEMRDEFGQDEEKIGKTEQFEDTMFGDTSAPGTGDDDYDEDSIAEEVDIPEPIEEEDEEDGEGEGEGEGEEDEEAELDEEEEEVGAGDAGQEMMEGEVDDDEGMSSDSEALVVMSPAMNRPMSVAAGDNTVSVTIFHLSLEPDTPVITDDNVQRLYVEYHFLGLSGEETETPFSLPKPKAYHNLVYNFKKMFHVDAENNKLQRDYLVSMLHPDDATQGKIRFTVVSEPLEESQDLECEDVGYAYVDVRDMLREDEDMIEQDIDIHYAKEESILIGTMNVSVECVAALRAASAEVDYSNANAE</sequence>
<dbReference type="GO" id="GO:0005856">
    <property type="term" value="C:cytoskeleton"/>
    <property type="evidence" value="ECO:0007669"/>
    <property type="project" value="UniProtKB-ARBA"/>
</dbReference>
<evidence type="ECO:0000256" key="3">
    <source>
        <dbReference type="ARBA" id="ARBA00023054"/>
    </source>
</evidence>
<dbReference type="RefSeq" id="XP_038049510.1">
    <property type="nucleotide sequence ID" value="XM_038193582.1"/>
</dbReference>
<feature type="compositionally biased region" description="Basic and acidic residues" evidence="7">
    <location>
        <begin position="1111"/>
        <end position="1128"/>
    </location>
</feature>
<feature type="coiled-coil region" evidence="6">
    <location>
        <begin position="203"/>
        <end position="244"/>
    </location>
</feature>
<feature type="coiled-coil region" evidence="6">
    <location>
        <begin position="274"/>
        <end position="457"/>
    </location>
</feature>
<dbReference type="Pfam" id="PF18111">
    <property type="entry name" value="RPGR1_C"/>
    <property type="match status" value="1"/>
</dbReference>
<evidence type="ECO:0000313" key="10">
    <source>
        <dbReference type="Proteomes" id="UP000887568"/>
    </source>
</evidence>
<evidence type="ECO:0000256" key="5">
    <source>
        <dbReference type="ARBA" id="ARBA00023273"/>
    </source>
</evidence>
<dbReference type="SMART" id="SM00239">
    <property type="entry name" value="C2"/>
    <property type="match status" value="1"/>
</dbReference>
<feature type="coiled-coil region" evidence="6">
    <location>
        <begin position="494"/>
        <end position="574"/>
    </location>
</feature>
<comment type="similarity">
    <text evidence="2">Belongs to the RPGRIP1 family.</text>
</comment>
<dbReference type="SUPFAM" id="SSF49562">
    <property type="entry name" value="C2 domain (Calcium/lipid-binding domain, CaLB)"/>
    <property type="match status" value="2"/>
</dbReference>
<evidence type="ECO:0000256" key="1">
    <source>
        <dbReference type="ARBA" id="ARBA00004138"/>
    </source>
</evidence>
<dbReference type="Gene3D" id="2.60.40.150">
    <property type="entry name" value="C2 domain"/>
    <property type="match status" value="3"/>
</dbReference>
<feature type="compositionally biased region" description="Polar residues" evidence="7">
    <location>
        <begin position="1046"/>
        <end position="1055"/>
    </location>
</feature>
<feature type="compositionally biased region" description="Basic and acidic residues" evidence="7">
    <location>
        <begin position="20"/>
        <end position="32"/>
    </location>
</feature>
<dbReference type="PANTHER" id="PTHR14240">
    <property type="entry name" value="RETINITIS PIGMENTOSA GTPASE REGULATOR-INTERACTING PROTEIN"/>
    <property type="match status" value="1"/>
</dbReference>
<evidence type="ECO:0000256" key="6">
    <source>
        <dbReference type="SAM" id="Coils"/>
    </source>
</evidence>
<evidence type="ECO:0000259" key="8">
    <source>
        <dbReference type="PROSITE" id="PS50004"/>
    </source>
</evidence>
<comment type="subcellular location">
    <subcellularLocation>
        <location evidence="1">Cell projection</location>
        <location evidence="1">Cilium</location>
    </subcellularLocation>
</comment>
<dbReference type="GeneID" id="119723081"/>
<feature type="compositionally biased region" description="Basic and acidic residues" evidence="7">
    <location>
        <begin position="83"/>
        <end position="106"/>
    </location>
</feature>
<dbReference type="PANTHER" id="PTHR14240:SF1">
    <property type="entry name" value="PROTEIN FANTOM-RELATED"/>
    <property type="match status" value="1"/>
</dbReference>
<feature type="compositionally biased region" description="Acidic residues" evidence="7">
    <location>
        <begin position="1072"/>
        <end position="1085"/>
    </location>
</feature>
<dbReference type="OMA" id="IEMYRPA"/>
<dbReference type="InterPro" id="IPR035892">
    <property type="entry name" value="C2_domain_sf"/>
</dbReference>
<dbReference type="InterPro" id="IPR041091">
    <property type="entry name" value="RPGRIP1_C"/>
</dbReference>
<feature type="region of interest" description="Disordered" evidence="7">
    <location>
        <begin position="1"/>
        <end position="38"/>
    </location>
</feature>
<proteinExistence type="inferred from homology"/>
<reference evidence="9" key="1">
    <citation type="submission" date="2022-11" db="UniProtKB">
        <authorList>
            <consortium name="EnsemblMetazoa"/>
        </authorList>
    </citation>
    <scope>IDENTIFICATION</scope>
</reference>
<evidence type="ECO:0000256" key="4">
    <source>
        <dbReference type="ARBA" id="ARBA00023069"/>
    </source>
</evidence>
<evidence type="ECO:0000256" key="2">
    <source>
        <dbReference type="ARBA" id="ARBA00006042"/>
    </source>
</evidence>
<keyword evidence="5" id="KW-0966">Cell projection</keyword>
<keyword evidence="4" id="KW-0969">Cilium</keyword>
<protein>
    <recommendedName>
        <fullName evidence="8">C2 domain-containing protein</fullName>
    </recommendedName>
</protein>
<dbReference type="Proteomes" id="UP000887568">
    <property type="component" value="Unplaced"/>
</dbReference>
<feature type="region of interest" description="Disordered" evidence="7">
    <location>
        <begin position="83"/>
        <end position="110"/>
    </location>
</feature>
<dbReference type="InterPro" id="IPR000008">
    <property type="entry name" value="C2_dom"/>
</dbReference>
<dbReference type="Pfam" id="PF11618">
    <property type="entry name" value="C2-C2_1"/>
    <property type="match status" value="1"/>
</dbReference>
<dbReference type="InterPro" id="IPR021656">
    <property type="entry name" value="C2-C2_1"/>
</dbReference>
<evidence type="ECO:0000256" key="7">
    <source>
        <dbReference type="SAM" id="MobiDB-lite"/>
    </source>
</evidence>
<dbReference type="Pfam" id="PF00168">
    <property type="entry name" value="C2"/>
    <property type="match status" value="1"/>
</dbReference>
<feature type="compositionally biased region" description="Acidic residues" evidence="7">
    <location>
        <begin position="1096"/>
        <end position="1105"/>
    </location>
</feature>
<accession>A0A913ZEX3</accession>
<name>A0A913ZEX3_PATMI</name>
<evidence type="ECO:0000313" key="9">
    <source>
        <dbReference type="EnsemblMetazoa" id="XP_038049510.1"/>
    </source>
</evidence>